<dbReference type="Pfam" id="PF08668">
    <property type="entry name" value="HDOD"/>
    <property type="match status" value="1"/>
</dbReference>
<dbReference type="PANTHER" id="PTHR33525:SF3">
    <property type="entry name" value="RIBONUCLEASE Y"/>
    <property type="match status" value="1"/>
</dbReference>
<dbReference type="NCBIfam" id="TIGR00277">
    <property type="entry name" value="HDIG"/>
    <property type="match status" value="1"/>
</dbReference>
<dbReference type="InterPro" id="IPR003607">
    <property type="entry name" value="HD/PDEase_dom"/>
</dbReference>
<dbReference type="Gene3D" id="1.10.3210.10">
    <property type="entry name" value="Hypothetical protein af1432"/>
    <property type="match status" value="1"/>
</dbReference>
<evidence type="ECO:0000313" key="2">
    <source>
        <dbReference type="EMBL" id="VAW84820.1"/>
    </source>
</evidence>
<dbReference type="PANTHER" id="PTHR33525">
    <property type="match status" value="1"/>
</dbReference>
<dbReference type="InterPro" id="IPR006675">
    <property type="entry name" value="HDIG_dom"/>
</dbReference>
<protein>
    <recommendedName>
        <fullName evidence="1">HDOD domain-containing protein</fullName>
    </recommendedName>
</protein>
<proteinExistence type="predicted"/>
<organism evidence="2">
    <name type="scientific">hydrothermal vent metagenome</name>
    <dbReference type="NCBI Taxonomy" id="652676"/>
    <lineage>
        <taxon>unclassified sequences</taxon>
        <taxon>metagenomes</taxon>
        <taxon>ecological metagenomes</taxon>
    </lineage>
</organism>
<accession>A0A3B0Z761</accession>
<dbReference type="EMBL" id="UOFO01000053">
    <property type="protein sequence ID" value="VAW84820.1"/>
    <property type="molecule type" value="Genomic_DNA"/>
</dbReference>
<reference evidence="2" key="1">
    <citation type="submission" date="2018-06" db="EMBL/GenBank/DDBJ databases">
        <authorList>
            <person name="Zhirakovskaya E."/>
        </authorList>
    </citation>
    <scope>NUCLEOTIDE SEQUENCE</scope>
</reference>
<gene>
    <name evidence="2" type="ORF">MNBD_GAMMA16-2314</name>
</gene>
<name>A0A3B0Z761_9ZZZZ</name>
<feature type="domain" description="HDOD" evidence="1">
    <location>
        <begin position="23"/>
        <end position="218"/>
    </location>
</feature>
<dbReference type="SUPFAM" id="SSF109604">
    <property type="entry name" value="HD-domain/PDEase-like"/>
    <property type="match status" value="1"/>
</dbReference>
<evidence type="ECO:0000259" key="1">
    <source>
        <dbReference type="PROSITE" id="PS51833"/>
    </source>
</evidence>
<dbReference type="PROSITE" id="PS51833">
    <property type="entry name" value="HDOD"/>
    <property type="match status" value="1"/>
</dbReference>
<dbReference type="CDD" id="cd00077">
    <property type="entry name" value="HDc"/>
    <property type="match status" value="1"/>
</dbReference>
<sequence length="294" mass="33295">MQKTAEPFIKRDPGRVIRGITKVASLPTIFVKLDEAMGNPRSTNKNYAAIINEDTAMTARLLRIANSALYNFPAKIETISHAITIIGTQQLRDLVLACSVIKMFENIPEEEVSMELFWRHSIAVGVTARILAGMRRENNVERFLIAGLLHDIGRLILFTEMTKQMQYVVKEAQETQQILFKVEKEVLGFDHAKLGGLLLKTWQLPDRLIDAVQYHHAPMRSKTYPIEASTIHLADIIVNALQLGTAGEHLVPPLNNNAWKQLNLEEDVLFTLKERLFIQYNDAVNFILSGNHND</sequence>
<dbReference type="InterPro" id="IPR052340">
    <property type="entry name" value="RNase_Y/CdgJ"/>
</dbReference>
<dbReference type="InterPro" id="IPR013976">
    <property type="entry name" value="HDOD"/>
</dbReference>
<dbReference type="SMART" id="SM00471">
    <property type="entry name" value="HDc"/>
    <property type="match status" value="1"/>
</dbReference>
<dbReference type="AlphaFoldDB" id="A0A3B0Z761"/>